<feature type="non-terminal residue" evidence="1">
    <location>
        <position position="1"/>
    </location>
</feature>
<evidence type="ECO:0000313" key="1">
    <source>
        <dbReference type="EMBL" id="GAF85559.1"/>
    </source>
</evidence>
<comment type="caution">
    <text evidence="1">The sequence shown here is derived from an EMBL/GenBank/DDBJ whole genome shotgun (WGS) entry which is preliminary data.</text>
</comment>
<reference evidence="1" key="1">
    <citation type="journal article" date="2014" name="Front. Microbiol.">
        <title>High frequency of phylogenetically diverse reductive dehalogenase-homologous genes in deep subseafloor sedimentary metagenomes.</title>
        <authorList>
            <person name="Kawai M."/>
            <person name="Futagami T."/>
            <person name="Toyoda A."/>
            <person name="Takaki Y."/>
            <person name="Nishi S."/>
            <person name="Hori S."/>
            <person name="Arai W."/>
            <person name="Tsubouchi T."/>
            <person name="Morono Y."/>
            <person name="Uchiyama I."/>
            <person name="Ito T."/>
            <person name="Fujiyama A."/>
            <person name="Inagaki F."/>
            <person name="Takami H."/>
        </authorList>
    </citation>
    <scope>NUCLEOTIDE SEQUENCE</scope>
    <source>
        <strain evidence="1">Expedition CK06-06</strain>
    </source>
</reference>
<dbReference type="AlphaFoldDB" id="X0SX57"/>
<dbReference type="EMBL" id="BARS01003728">
    <property type="protein sequence ID" value="GAF85559.1"/>
    <property type="molecule type" value="Genomic_DNA"/>
</dbReference>
<accession>X0SX57</accession>
<organism evidence="1">
    <name type="scientific">marine sediment metagenome</name>
    <dbReference type="NCBI Taxonomy" id="412755"/>
    <lineage>
        <taxon>unclassified sequences</taxon>
        <taxon>metagenomes</taxon>
        <taxon>ecological metagenomes</taxon>
    </lineage>
</organism>
<protein>
    <submittedName>
        <fullName evidence="1">Uncharacterized protein</fullName>
    </submittedName>
</protein>
<gene>
    <name evidence="1" type="ORF">S01H1_07227</name>
</gene>
<proteinExistence type="predicted"/>
<sequence>YRNKGFTHDIITIPQYDKILLSSINPLSDEQIQKARMYAYYHFIKKFHNLNLLANPKPFDQRYTFKSFNELEQDKNHGLDNICNDILGVDS</sequence>
<name>X0SX57_9ZZZZ</name>